<dbReference type="CDD" id="cd02208">
    <property type="entry name" value="cupin_RmlC-like"/>
    <property type="match status" value="1"/>
</dbReference>
<dbReference type="InterPro" id="IPR011051">
    <property type="entry name" value="RmlC_Cupin_sf"/>
</dbReference>
<dbReference type="PANTHER" id="PTHR40112:SF1">
    <property type="entry name" value="H2HPP ISOMERASE"/>
    <property type="match status" value="1"/>
</dbReference>
<name>A0A510HJZ7_9ACTN</name>
<keyword evidence="3" id="KW-1185">Reference proteome</keyword>
<dbReference type="InterPro" id="IPR052535">
    <property type="entry name" value="Bacilysin_H2HPP_isomerase"/>
</dbReference>
<proteinExistence type="predicted"/>
<evidence type="ECO:0000313" key="2">
    <source>
        <dbReference type="EMBL" id="BBL78657.1"/>
    </source>
</evidence>
<gene>
    <name evidence="2" type="ORF">RxyAA322_05110</name>
</gene>
<dbReference type="InterPro" id="IPR014710">
    <property type="entry name" value="RmlC-like_jellyroll"/>
</dbReference>
<feature type="domain" description="Cupin type-2" evidence="1">
    <location>
        <begin position="44"/>
        <end position="113"/>
    </location>
</feature>
<evidence type="ECO:0000313" key="3">
    <source>
        <dbReference type="Proteomes" id="UP000318065"/>
    </source>
</evidence>
<dbReference type="EMBL" id="AP019791">
    <property type="protein sequence ID" value="BBL78657.1"/>
    <property type="molecule type" value="Genomic_DNA"/>
</dbReference>
<sequence>MFRDRGRWKVKLGRAGSGVFRAAPVEGGPRVEVLVAGENLSAARVVLPPGGGMPEHDHGESEAMVVVRSGRVLMRSGDQEEELEAGAVALIGVGERVALRNASQEEAHLLAVFSPPGFVRNLEAWPEAG</sequence>
<dbReference type="Proteomes" id="UP000318065">
    <property type="component" value="Chromosome"/>
</dbReference>
<evidence type="ECO:0000259" key="1">
    <source>
        <dbReference type="Pfam" id="PF07883"/>
    </source>
</evidence>
<dbReference type="InterPro" id="IPR013096">
    <property type="entry name" value="Cupin_2"/>
</dbReference>
<organism evidence="2 3">
    <name type="scientific">Rubrobacter xylanophilus</name>
    <dbReference type="NCBI Taxonomy" id="49319"/>
    <lineage>
        <taxon>Bacteria</taxon>
        <taxon>Bacillati</taxon>
        <taxon>Actinomycetota</taxon>
        <taxon>Rubrobacteria</taxon>
        <taxon>Rubrobacterales</taxon>
        <taxon>Rubrobacteraceae</taxon>
        <taxon>Rubrobacter</taxon>
    </lineage>
</organism>
<dbReference type="Pfam" id="PF07883">
    <property type="entry name" value="Cupin_2"/>
    <property type="match status" value="1"/>
</dbReference>
<dbReference type="SUPFAM" id="SSF51182">
    <property type="entry name" value="RmlC-like cupins"/>
    <property type="match status" value="1"/>
</dbReference>
<accession>A0A510HJZ7</accession>
<dbReference type="PANTHER" id="PTHR40112">
    <property type="entry name" value="H2HPP ISOMERASE"/>
    <property type="match status" value="1"/>
</dbReference>
<protein>
    <recommendedName>
        <fullName evidence="1">Cupin type-2 domain-containing protein</fullName>
    </recommendedName>
</protein>
<dbReference type="AlphaFoldDB" id="A0A510HJZ7"/>
<reference evidence="2" key="1">
    <citation type="journal article" date="2019" name="Microbiol. Resour. Announc.">
        <title>Complete Genome Sequence of Rubrobacter xylanophilus Strain AA3-22, Isolated from Arima Onsen in Japan.</title>
        <authorList>
            <person name="Tomariguchi N."/>
            <person name="Miyazaki K."/>
        </authorList>
    </citation>
    <scope>NUCLEOTIDE SEQUENCE [LARGE SCALE GENOMIC DNA]</scope>
    <source>
        <strain evidence="2">AA3-22</strain>
    </source>
</reference>
<dbReference type="Gene3D" id="2.60.120.10">
    <property type="entry name" value="Jelly Rolls"/>
    <property type="match status" value="1"/>
</dbReference>